<proteinExistence type="predicted"/>
<gene>
    <name evidence="1" type="ORF">EMPG_11403</name>
</gene>
<comment type="caution">
    <text evidence="1">The sequence shown here is derived from an EMBL/GenBank/DDBJ whole genome shotgun (WGS) entry which is preliminary data.</text>
</comment>
<organism evidence="1 2">
    <name type="scientific">Blastomyces silverae</name>
    <dbReference type="NCBI Taxonomy" id="2060906"/>
    <lineage>
        <taxon>Eukaryota</taxon>
        <taxon>Fungi</taxon>
        <taxon>Dikarya</taxon>
        <taxon>Ascomycota</taxon>
        <taxon>Pezizomycotina</taxon>
        <taxon>Eurotiomycetes</taxon>
        <taxon>Eurotiomycetidae</taxon>
        <taxon>Onygenales</taxon>
        <taxon>Ajellomycetaceae</taxon>
        <taxon>Blastomyces</taxon>
    </lineage>
</organism>
<name>A0A0H1BRD3_9EURO</name>
<protein>
    <submittedName>
        <fullName evidence="1">Uncharacterized protein</fullName>
    </submittedName>
</protein>
<evidence type="ECO:0000313" key="2">
    <source>
        <dbReference type="Proteomes" id="UP000053573"/>
    </source>
</evidence>
<dbReference type="EMBL" id="LDEV01000162">
    <property type="protein sequence ID" value="KLJ13668.1"/>
    <property type="molecule type" value="Genomic_DNA"/>
</dbReference>
<evidence type="ECO:0000313" key="1">
    <source>
        <dbReference type="EMBL" id="KLJ13668.1"/>
    </source>
</evidence>
<reference evidence="2" key="1">
    <citation type="journal article" date="2015" name="PLoS Genet.">
        <title>The dynamic genome and transcriptome of the human fungal pathogen Blastomyces and close relative Emmonsia.</title>
        <authorList>
            <person name="Munoz J.F."/>
            <person name="Gauthier G.M."/>
            <person name="Desjardins C.A."/>
            <person name="Gallo J.E."/>
            <person name="Holder J."/>
            <person name="Sullivan T.D."/>
            <person name="Marty A.J."/>
            <person name="Carmen J.C."/>
            <person name="Chen Z."/>
            <person name="Ding L."/>
            <person name="Gujja S."/>
            <person name="Magrini V."/>
            <person name="Misas E."/>
            <person name="Mitreva M."/>
            <person name="Priest M."/>
            <person name="Saif S."/>
            <person name="Whiston E.A."/>
            <person name="Young S."/>
            <person name="Zeng Q."/>
            <person name="Goldman W.E."/>
            <person name="Mardis E.R."/>
            <person name="Taylor J.W."/>
            <person name="McEwen J.G."/>
            <person name="Clay O.K."/>
            <person name="Klein B.S."/>
            <person name="Cuomo C.A."/>
        </authorList>
    </citation>
    <scope>NUCLEOTIDE SEQUENCE [LARGE SCALE GENOMIC DNA]</scope>
    <source>
        <strain evidence="2">UAMH 139</strain>
    </source>
</reference>
<sequence>MVDSLWSQRRCLVQSLRHNTPRCLRNSKRICAQTKGEHSRTRKKWWSIITAEPFLKPFPSIMTQCVSNGRKSPLTRSKLLNT</sequence>
<dbReference type="Proteomes" id="UP000053573">
    <property type="component" value="Unassembled WGS sequence"/>
</dbReference>
<accession>A0A0H1BRD3</accession>
<keyword evidence="2" id="KW-1185">Reference proteome</keyword>
<dbReference type="AlphaFoldDB" id="A0A0H1BRD3"/>